<keyword evidence="9" id="KW-0967">Endosome</keyword>
<evidence type="ECO:0000256" key="16">
    <source>
        <dbReference type="ARBA" id="ARBA00023214"/>
    </source>
</evidence>
<dbReference type="InterPro" id="IPR001807">
    <property type="entry name" value="ClC"/>
</dbReference>
<evidence type="ECO:0000256" key="17">
    <source>
        <dbReference type="ARBA" id="ARBA00051599"/>
    </source>
</evidence>
<feature type="transmembrane region" description="Helical" evidence="21">
    <location>
        <begin position="510"/>
        <end position="530"/>
    </location>
</feature>
<name>A0A8D0AK38_SANLU</name>
<feature type="transmembrane region" description="Helical" evidence="21">
    <location>
        <begin position="375"/>
        <end position="396"/>
    </location>
</feature>
<dbReference type="Gene3D" id="1.10.3080.10">
    <property type="entry name" value="Clc chloride channel"/>
    <property type="match status" value="1"/>
</dbReference>
<gene>
    <name evidence="23" type="primary">clcn6</name>
</gene>
<comment type="function">
    <text evidence="18">Voltage-gated channel mediating the exchange of chloride ions against protons. Functions as antiporter and contributes to the acidification of the late endosome lumen. The CLC channel family contains both chloride channels and proton-coupled anion transporters that exchange chloride or another anion for protons. The presence of conserved gating glutamate residues is typical for family members that function as antiporters.</text>
</comment>
<evidence type="ECO:0000256" key="3">
    <source>
        <dbReference type="ARBA" id="ARBA00022448"/>
    </source>
</evidence>
<dbReference type="PROSITE" id="PS51371">
    <property type="entry name" value="CBS"/>
    <property type="match status" value="1"/>
</dbReference>
<dbReference type="PRINTS" id="PR01117">
    <property type="entry name" value="CLCHANNEL6"/>
</dbReference>
<reference evidence="23" key="2">
    <citation type="submission" date="2025-09" db="UniProtKB">
        <authorList>
            <consortium name="Ensembl"/>
        </authorList>
    </citation>
    <scope>IDENTIFICATION</scope>
</reference>
<evidence type="ECO:0000256" key="18">
    <source>
        <dbReference type="ARBA" id="ARBA00056509"/>
    </source>
</evidence>
<evidence type="ECO:0000256" key="6">
    <source>
        <dbReference type="ARBA" id="ARBA00022692"/>
    </source>
</evidence>
<evidence type="ECO:0000256" key="4">
    <source>
        <dbReference type="ARBA" id="ARBA00022449"/>
    </source>
</evidence>
<evidence type="ECO:0000256" key="13">
    <source>
        <dbReference type="ARBA" id="ARBA00023122"/>
    </source>
</evidence>
<keyword evidence="24" id="KW-1185">Reference proteome</keyword>
<keyword evidence="5" id="KW-0597">Phosphoprotein</keyword>
<protein>
    <recommendedName>
        <fullName evidence="21">Chloride channel protein</fullName>
    </recommendedName>
</protein>
<evidence type="ECO:0000256" key="2">
    <source>
        <dbReference type="ARBA" id="ARBA00004414"/>
    </source>
</evidence>
<evidence type="ECO:0000256" key="15">
    <source>
        <dbReference type="ARBA" id="ARBA00023180"/>
    </source>
</evidence>
<keyword evidence="13 20" id="KW-0129">CBS domain</keyword>
<dbReference type="Proteomes" id="UP000694568">
    <property type="component" value="Unplaced"/>
</dbReference>
<feature type="transmembrane region" description="Helical" evidence="21">
    <location>
        <begin position="334"/>
        <end position="354"/>
    </location>
</feature>
<dbReference type="GO" id="GO:0031902">
    <property type="term" value="C:late endosome membrane"/>
    <property type="evidence" value="ECO:0007669"/>
    <property type="project" value="UniProtKB-SubCell"/>
</dbReference>
<feature type="transmembrane region" description="Helical" evidence="21">
    <location>
        <begin position="77"/>
        <end position="98"/>
    </location>
</feature>
<evidence type="ECO:0000256" key="9">
    <source>
        <dbReference type="ARBA" id="ARBA00022753"/>
    </source>
</evidence>
<keyword evidence="8" id="KW-0547">Nucleotide-binding</keyword>
<dbReference type="PANTHER" id="PTHR11689:SF158">
    <property type="entry name" value="H(+)_CL(-) EXCHANGE TRANSPORTER 6"/>
    <property type="match status" value="1"/>
</dbReference>
<dbReference type="Ensembl" id="ENSSLUT00000057759.1">
    <property type="protein sequence ID" value="ENSSLUP00000056119.1"/>
    <property type="gene ID" value="ENSSLUG00000024218.1"/>
</dbReference>
<dbReference type="GO" id="GO:0015297">
    <property type="term" value="F:antiporter activity"/>
    <property type="evidence" value="ECO:0007669"/>
    <property type="project" value="UniProtKB-KW"/>
</dbReference>
<evidence type="ECO:0000256" key="1">
    <source>
        <dbReference type="ARBA" id="ARBA00004337"/>
    </source>
</evidence>
<dbReference type="SUPFAM" id="SSF54631">
    <property type="entry name" value="CBS-domain pair"/>
    <property type="match status" value="1"/>
</dbReference>
<dbReference type="SUPFAM" id="SSF81340">
    <property type="entry name" value="Clc chloride channel"/>
    <property type="match status" value="1"/>
</dbReference>
<dbReference type="GO" id="GO:0005247">
    <property type="term" value="F:voltage-gated chloride channel activity"/>
    <property type="evidence" value="ECO:0007669"/>
    <property type="project" value="InterPro"/>
</dbReference>
<accession>A0A8D0AK38</accession>
<evidence type="ECO:0000256" key="11">
    <source>
        <dbReference type="ARBA" id="ARBA00022989"/>
    </source>
</evidence>
<organism evidence="23 24">
    <name type="scientific">Sander lucioperca</name>
    <name type="common">Pike-perch</name>
    <name type="synonym">Perca lucioperca</name>
    <dbReference type="NCBI Taxonomy" id="283035"/>
    <lineage>
        <taxon>Eukaryota</taxon>
        <taxon>Metazoa</taxon>
        <taxon>Chordata</taxon>
        <taxon>Craniata</taxon>
        <taxon>Vertebrata</taxon>
        <taxon>Euteleostomi</taxon>
        <taxon>Actinopterygii</taxon>
        <taxon>Neopterygii</taxon>
        <taxon>Teleostei</taxon>
        <taxon>Neoteleostei</taxon>
        <taxon>Acanthomorphata</taxon>
        <taxon>Eupercaria</taxon>
        <taxon>Perciformes</taxon>
        <taxon>Percoidei</taxon>
        <taxon>Percidae</taxon>
        <taxon>Luciopercinae</taxon>
        <taxon>Sander</taxon>
    </lineage>
</organism>
<keyword evidence="3 21" id="KW-0813">Transport</keyword>
<evidence type="ECO:0000256" key="21">
    <source>
        <dbReference type="RuleBase" id="RU361221"/>
    </source>
</evidence>
<evidence type="ECO:0000313" key="23">
    <source>
        <dbReference type="Ensembl" id="ENSSLUP00000056119.1"/>
    </source>
</evidence>
<dbReference type="PANTHER" id="PTHR11689">
    <property type="entry name" value="CHLORIDE CHANNEL PROTEIN CLC FAMILY MEMBER"/>
    <property type="match status" value="1"/>
</dbReference>
<evidence type="ECO:0000313" key="24">
    <source>
        <dbReference type="Proteomes" id="UP000694568"/>
    </source>
</evidence>
<evidence type="ECO:0000256" key="7">
    <source>
        <dbReference type="ARBA" id="ARBA00022737"/>
    </source>
</evidence>
<evidence type="ECO:0000256" key="10">
    <source>
        <dbReference type="ARBA" id="ARBA00022840"/>
    </source>
</evidence>
<reference evidence="23" key="1">
    <citation type="submission" date="2025-08" db="UniProtKB">
        <authorList>
            <consortium name="Ensembl"/>
        </authorList>
    </citation>
    <scope>IDENTIFICATION</scope>
</reference>
<dbReference type="AlphaFoldDB" id="A0A8D0AK38"/>
<proteinExistence type="inferred from homology"/>
<dbReference type="Pfam" id="PF00654">
    <property type="entry name" value="Voltage_CLC"/>
    <property type="match status" value="1"/>
</dbReference>
<keyword evidence="14 21" id="KW-0472">Membrane</keyword>
<keyword evidence="16 21" id="KW-0868">Chloride</keyword>
<dbReference type="SMART" id="SM00116">
    <property type="entry name" value="CBS"/>
    <property type="match status" value="2"/>
</dbReference>
<dbReference type="Pfam" id="PF00571">
    <property type="entry name" value="CBS"/>
    <property type="match status" value="2"/>
</dbReference>
<keyword evidence="11 21" id="KW-1133">Transmembrane helix</keyword>
<comment type="similarity">
    <text evidence="19">Belongs to the chloride channel (TC 2.A.49) family. ClC-6/CLCN6 subfamily.</text>
</comment>
<evidence type="ECO:0000256" key="5">
    <source>
        <dbReference type="ARBA" id="ARBA00022553"/>
    </source>
</evidence>
<dbReference type="InterPro" id="IPR051280">
    <property type="entry name" value="Cl-channel/antiporter"/>
</dbReference>
<dbReference type="CDD" id="cd04591">
    <property type="entry name" value="CBS_pair_voltage-gated_CLC_euk_bac"/>
    <property type="match status" value="1"/>
</dbReference>
<dbReference type="FunFam" id="3.10.580.10:FF:000010">
    <property type="entry name" value="Chloride voltage-gated channel 6"/>
    <property type="match status" value="1"/>
</dbReference>
<dbReference type="GeneTree" id="ENSGT00940000159291"/>
<keyword evidence="7" id="KW-0677">Repeat</keyword>
<dbReference type="PRINTS" id="PR00762">
    <property type="entry name" value="CLCHANNEL"/>
</dbReference>
<evidence type="ECO:0000256" key="20">
    <source>
        <dbReference type="PROSITE-ProRule" id="PRU00703"/>
    </source>
</evidence>
<keyword evidence="6 21" id="KW-0812">Transmembrane</keyword>
<dbReference type="GO" id="GO:0005524">
    <property type="term" value="F:ATP binding"/>
    <property type="evidence" value="ECO:0007669"/>
    <property type="project" value="UniProtKB-KW"/>
</dbReference>
<sequence length="866" mass="96684">MACCGNCFCCQCCCREGETRTPEELAILGEIQVEEDEILPRKDYESLDYDRCISEPYMEILEGMNSKKTKKYEAVRWMMMFAIGVTVGLVGLFVDFFVRLFSQIKFTLVGQSSAIATLLCSDKGCLPLSLLELLAFNMTFVFIASVLVLIEPVAAGSGIPEIKSYLNGVKIPGIVRLRTFLCKAAGVLFSVAGGLFVGKEGPMIHSGAIVGAGLPQFQSITFKRINFDFPYFRSDRDKRDFVSAGAAAGVAAAFGAPIGGTLFSLEEGCSFWNQGLTWKVLFCSMSATFTLNFFRSGINFNKWGSFQLPGLLNFGEFKCSDGDKNCHLWTAVDLAFFVLMGVVGGLLGALFNCMNKSLAKYRIRHIHPKAKFIRVLESLLVAMVTTVVIFAASILLGECRELSSPTTHNTTLSGSEDINSTIRQFFCTNKTYNDMATLFFNPQEAAIHQLFHQDGTFSPVTLSVFFLLYFLLACWTYGLSVPSGLFVPSLLCGAAFGRLVANILKVKLGMAIYSGTFALIGAAAFLGGVVRMTISLTVILIESTNEITYGLPIMITLMVAKWTGDFFNKGIYDIHIELRGVPLLEWETEAEMDKLTASDIMEPNLTYVYPHTRVQSLVSILRTTVYHAFPVVTENRQNERDFMKGNILVSNNIHFKKSSVVSRAGEQRRRCQSMKSYPSSELRNVCDEHNAAVEPAEEGEDLLQQMLERRYAPYPNLYPDQSPSEEWTMEERFRPLTFHGLILRSQLVNLLIRGVCYAENQSSATQPRLSYAEMTEDYPRYPDIHDLDLALLNPRMIVDVTPYMNPCPYTVSPNTHISQVFNLFRTMGLRHLPVVNAVGEIVGIITRHNLTHEFLVAKLRQHCITI</sequence>
<evidence type="ECO:0000256" key="12">
    <source>
        <dbReference type="ARBA" id="ARBA00023065"/>
    </source>
</evidence>
<dbReference type="InterPro" id="IPR046342">
    <property type="entry name" value="CBS_dom_sf"/>
</dbReference>
<evidence type="ECO:0000259" key="22">
    <source>
        <dbReference type="PROSITE" id="PS51371"/>
    </source>
</evidence>
<keyword evidence="12 21" id="KW-0406">Ion transport</keyword>
<keyword evidence="15" id="KW-0325">Glycoprotein</keyword>
<evidence type="ECO:0000256" key="8">
    <source>
        <dbReference type="ARBA" id="ARBA00022741"/>
    </source>
</evidence>
<feature type="transmembrane region" description="Helical" evidence="21">
    <location>
        <begin position="134"/>
        <end position="159"/>
    </location>
</feature>
<evidence type="ECO:0000256" key="19">
    <source>
        <dbReference type="ARBA" id="ARBA00061575"/>
    </source>
</evidence>
<keyword evidence="4" id="KW-0050">Antiport</keyword>
<dbReference type="InterPro" id="IPR002248">
    <property type="entry name" value="Cl_channel-6"/>
</dbReference>
<comment type="catalytic activity">
    <reaction evidence="17">
        <text>2 chloride(in) + H(+)(out) = 2 chloride(out) + H(+)(in)</text>
        <dbReference type="Rhea" id="RHEA:29567"/>
        <dbReference type="ChEBI" id="CHEBI:15378"/>
        <dbReference type="ChEBI" id="CHEBI:17996"/>
    </reaction>
    <physiologicalReaction direction="left-to-right" evidence="17">
        <dbReference type="Rhea" id="RHEA:29568"/>
    </physiologicalReaction>
</comment>
<feature type="transmembrane region" description="Helical" evidence="21">
    <location>
        <begin position="460"/>
        <end position="478"/>
    </location>
</feature>
<dbReference type="Gene3D" id="3.10.580.10">
    <property type="entry name" value="CBS-domain"/>
    <property type="match status" value="1"/>
</dbReference>
<feature type="domain" description="CBS" evidence="22">
    <location>
        <begin position="804"/>
        <end position="866"/>
    </location>
</feature>
<comment type="caution">
    <text evidence="21">Lacks conserved residue(s) required for the propagation of feature annotation.</text>
</comment>
<dbReference type="InterPro" id="IPR000644">
    <property type="entry name" value="CBS_dom"/>
</dbReference>
<dbReference type="GO" id="GO:0005765">
    <property type="term" value="C:lysosomal membrane"/>
    <property type="evidence" value="ECO:0007669"/>
    <property type="project" value="TreeGrafter"/>
</dbReference>
<feature type="transmembrane region" description="Helical" evidence="21">
    <location>
        <begin position="241"/>
        <end position="264"/>
    </location>
</feature>
<dbReference type="InterPro" id="IPR014743">
    <property type="entry name" value="Cl-channel_core"/>
</dbReference>
<dbReference type="CDD" id="cd03685">
    <property type="entry name" value="ClC_6_like"/>
    <property type="match status" value="1"/>
</dbReference>
<comment type="subcellular location">
    <subcellularLocation>
        <location evidence="1">Endosome membrane</location>
        <topology evidence="1">Multi-pass membrane protein</topology>
    </subcellularLocation>
    <subcellularLocation>
        <location evidence="2">Late endosome membrane</location>
    </subcellularLocation>
    <subcellularLocation>
        <location evidence="21">Membrane</location>
        <topology evidence="21">Multi-pass membrane protein</topology>
    </subcellularLocation>
</comment>
<keyword evidence="10" id="KW-0067">ATP-binding</keyword>
<evidence type="ECO:0000256" key="14">
    <source>
        <dbReference type="ARBA" id="ARBA00023136"/>
    </source>
</evidence>